<dbReference type="Proteomes" id="UP001241472">
    <property type="component" value="Unassembled WGS sequence"/>
</dbReference>
<organism evidence="2 3">
    <name type="scientific">Neorhizobium huautlense</name>
    <dbReference type="NCBI Taxonomy" id="67774"/>
    <lineage>
        <taxon>Bacteria</taxon>
        <taxon>Pseudomonadati</taxon>
        <taxon>Pseudomonadota</taxon>
        <taxon>Alphaproteobacteria</taxon>
        <taxon>Hyphomicrobiales</taxon>
        <taxon>Rhizobiaceae</taxon>
        <taxon>Rhizobium/Agrobacterium group</taxon>
        <taxon>Neorhizobium</taxon>
    </lineage>
</organism>
<dbReference type="Pfam" id="PF15565">
    <property type="entry name" value="Imm30"/>
    <property type="match status" value="1"/>
</dbReference>
<feature type="domain" description="Immunity protein 30" evidence="1">
    <location>
        <begin position="44"/>
        <end position="103"/>
    </location>
</feature>
<reference evidence="2 3" key="1">
    <citation type="submission" date="2023-07" db="EMBL/GenBank/DDBJ databases">
        <title>Sorghum-associated microbial communities from plants grown in Nebraska, USA.</title>
        <authorList>
            <person name="Schachtman D."/>
        </authorList>
    </citation>
    <scope>NUCLEOTIDE SEQUENCE [LARGE SCALE GENOMIC DNA]</scope>
    <source>
        <strain evidence="2 3">DS1307</strain>
    </source>
</reference>
<dbReference type="RefSeq" id="WP_306836155.1">
    <property type="nucleotide sequence ID" value="NZ_JAUSRF010000009.1"/>
</dbReference>
<accession>A0ABT9PWT2</accession>
<sequence>MNETYDAVLDDLRREIDGGGARPAMIDELVVRLLQLSPAVRPADFLSLLRDDADYYEGMFSLIHTAETVEDMTYIEAVLLVFCDIAAKAPQWASVVLIRILNSPPTQAELIRQLANAPLPARQAIRKVCKDIAQDSPEFLAKTLPVTLAARD</sequence>
<evidence type="ECO:0000313" key="2">
    <source>
        <dbReference type="EMBL" id="MDP9838354.1"/>
    </source>
</evidence>
<protein>
    <recommendedName>
        <fullName evidence="1">Immunity protein 30 domain-containing protein</fullName>
    </recommendedName>
</protein>
<name>A0ABT9PWT2_9HYPH</name>
<evidence type="ECO:0000259" key="1">
    <source>
        <dbReference type="Pfam" id="PF15565"/>
    </source>
</evidence>
<evidence type="ECO:0000313" key="3">
    <source>
        <dbReference type="Proteomes" id="UP001241472"/>
    </source>
</evidence>
<proteinExistence type="predicted"/>
<gene>
    <name evidence="2" type="ORF">J2T09_003121</name>
</gene>
<comment type="caution">
    <text evidence="2">The sequence shown here is derived from an EMBL/GenBank/DDBJ whole genome shotgun (WGS) entry which is preliminary data.</text>
</comment>
<dbReference type="EMBL" id="JAUSRF010000009">
    <property type="protein sequence ID" value="MDP9838354.1"/>
    <property type="molecule type" value="Genomic_DNA"/>
</dbReference>
<keyword evidence="3" id="KW-1185">Reference proteome</keyword>
<dbReference type="InterPro" id="IPR029084">
    <property type="entry name" value="Imm30"/>
</dbReference>